<dbReference type="OrthoDB" id="3400507at2"/>
<sequence length="356" mass="38512">MATLQLYRGKASGPGHSEDLDEGRPRTRRMRSWEVVAQVAMDGIQHQADRALTARTEVGEGDPVGEAELRESYAEVVGQLEYAGSYLDLRANVRTWWLGTRLQGTWGHIHNAQLALIELMDTAQLKAYRPHVQALSCKYLNENDPERLAIGDNPNRLMLAQTLRIVQERIADEYHRLRRFQISIAIGSLLLLLLVAGLVVLGFLRPGMLPLCFPDPKVPGAEGVTAVCPSGPHSEPASSDVALVVLFGLLGAVLTGVRFVAQSSVASSVPMSTTRSFQALLKAALGTLAAVLGLLFLRAGVVPGFTQIDTRSQILAYAVVFGAAQEFITRLIDQRSNTLLAGATSTERGPQSAGRP</sequence>
<accession>A0A4R6K860</accession>
<protein>
    <submittedName>
        <fullName evidence="3">Uncharacterized protein</fullName>
    </submittedName>
</protein>
<organism evidence="3 4">
    <name type="scientific">Kribbella caucasensis</name>
    <dbReference type="NCBI Taxonomy" id="2512215"/>
    <lineage>
        <taxon>Bacteria</taxon>
        <taxon>Bacillati</taxon>
        <taxon>Actinomycetota</taxon>
        <taxon>Actinomycetes</taxon>
        <taxon>Propionibacteriales</taxon>
        <taxon>Kribbellaceae</taxon>
        <taxon>Kribbella</taxon>
    </lineage>
</organism>
<proteinExistence type="predicted"/>
<gene>
    <name evidence="3" type="ORF">EV643_11258</name>
</gene>
<dbReference type="AlphaFoldDB" id="A0A4R6K860"/>
<feature type="transmembrane region" description="Helical" evidence="2">
    <location>
        <begin position="241"/>
        <end position="260"/>
    </location>
</feature>
<keyword evidence="2" id="KW-1133">Transmembrane helix</keyword>
<evidence type="ECO:0000313" key="4">
    <source>
        <dbReference type="Proteomes" id="UP000295388"/>
    </source>
</evidence>
<evidence type="ECO:0000256" key="2">
    <source>
        <dbReference type="SAM" id="Phobius"/>
    </source>
</evidence>
<dbReference type="Proteomes" id="UP000295388">
    <property type="component" value="Unassembled WGS sequence"/>
</dbReference>
<evidence type="ECO:0000313" key="3">
    <source>
        <dbReference type="EMBL" id="TDO45734.1"/>
    </source>
</evidence>
<evidence type="ECO:0000256" key="1">
    <source>
        <dbReference type="SAM" id="MobiDB-lite"/>
    </source>
</evidence>
<keyword evidence="2" id="KW-0472">Membrane</keyword>
<keyword evidence="4" id="KW-1185">Reference proteome</keyword>
<feature type="transmembrane region" description="Helical" evidence="2">
    <location>
        <begin position="280"/>
        <end position="302"/>
    </location>
</feature>
<dbReference type="RefSeq" id="WP_133802371.1">
    <property type="nucleotide sequence ID" value="NZ_SNWQ01000012.1"/>
</dbReference>
<dbReference type="EMBL" id="SNWQ01000012">
    <property type="protein sequence ID" value="TDO45734.1"/>
    <property type="molecule type" value="Genomic_DNA"/>
</dbReference>
<comment type="caution">
    <text evidence="3">The sequence shown here is derived from an EMBL/GenBank/DDBJ whole genome shotgun (WGS) entry which is preliminary data.</text>
</comment>
<name>A0A4R6K860_9ACTN</name>
<keyword evidence="2" id="KW-0812">Transmembrane</keyword>
<feature type="transmembrane region" description="Helical" evidence="2">
    <location>
        <begin position="182"/>
        <end position="204"/>
    </location>
</feature>
<feature type="region of interest" description="Disordered" evidence="1">
    <location>
        <begin position="1"/>
        <end position="27"/>
    </location>
</feature>
<feature type="compositionally biased region" description="Basic and acidic residues" evidence="1">
    <location>
        <begin position="16"/>
        <end position="25"/>
    </location>
</feature>
<reference evidence="3 4" key="1">
    <citation type="submission" date="2019-03" db="EMBL/GenBank/DDBJ databases">
        <title>Genomic Encyclopedia of Type Strains, Phase III (KMG-III): the genomes of soil and plant-associated and newly described type strains.</title>
        <authorList>
            <person name="Whitman W."/>
        </authorList>
    </citation>
    <scope>NUCLEOTIDE SEQUENCE [LARGE SCALE GENOMIC DNA]</scope>
    <source>
        <strain evidence="3 4">VKM Ac-2527</strain>
    </source>
</reference>